<evidence type="ECO:0000313" key="3">
    <source>
        <dbReference type="Proteomes" id="UP001139150"/>
    </source>
</evidence>
<dbReference type="Proteomes" id="UP001139150">
    <property type="component" value="Unassembled WGS sequence"/>
</dbReference>
<keyword evidence="3" id="KW-1185">Reference proteome</keyword>
<proteinExistence type="predicted"/>
<accession>A0A9X2I3X4</accession>
<dbReference type="Pfam" id="PF07238">
    <property type="entry name" value="PilZ"/>
    <property type="match status" value="1"/>
</dbReference>
<dbReference type="GO" id="GO:0035438">
    <property type="term" value="F:cyclic-di-GMP binding"/>
    <property type="evidence" value="ECO:0007669"/>
    <property type="project" value="InterPro"/>
</dbReference>
<comment type="caution">
    <text evidence="2">The sequence shown here is derived from an EMBL/GenBank/DDBJ whole genome shotgun (WGS) entry which is preliminary data.</text>
</comment>
<protein>
    <submittedName>
        <fullName evidence="2">PilZ domain-containing protein</fullName>
    </submittedName>
</protein>
<evidence type="ECO:0000259" key="1">
    <source>
        <dbReference type="Pfam" id="PF07238"/>
    </source>
</evidence>
<sequence length="121" mass="13919">MPYRRNDAFRYTFKHPIEAKFKIIKVADKEVTSSDGAIKILDISQGGLRGNSTLSLPDPKETKVLLEVNVQLNAENLLLRGAVVWKKTFTYSYEYGMSFEIDEEQRTSLLNELKKYAKEVK</sequence>
<organism evidence="2 3">
    <name type="scientific">Halalkalibacter alkaliphilus</name>
    <dbReference type="NCBI Taxonomy" id="2917993"/>
    <lineage>
        <taxon>Bacteria</taxon>
        <taxon>Bacillati</taxon>
        <taxon>Bacillota</taxon>
        <taxon>Bacilli</taxon>
        <taxon>Bacillales</taxon>
        <taxon>Bacillaceae</taxon>
        <taxon>Halalkalibacter</taxon>
    </lineage>
</organism>
<feature type="domain" description="PilZ" evidence="1">
    <location>
        <begin position="33"/>
        <end position="111"/>
    </location>
</feature>
<dbReference type="RefSeq" id="WP_250096063.1">
    <property type="nucleotide sequence ID" value="NZ_JAKRYL010000007.1"/>
</dbReference>
<evidence type="ECO:0000313" key="2">
    <source>
        <dbReference type="EMBL" id="MCL7747158.1"/>
    </source>
</evidence>
<dbReference type="Gene3D" id="2.40.10.220">
    <property type="entry name" value="predicted glycosyltransferase like domains"/>
    <property type="match status" value="1"/>
</dbReference>
<gene>
    <name evidence="2" type="ORF">MF646_08480</name>
</gene>
<dbReference type="InterPro" id="IPR009875">
    <property type="entry name" value="PilZ_domain"/>
</dbReference>
<name>A0A9X2I3X4_9BACI</name>
<reference evidence="2" key="1">
    <citation type="submission" date="2022-02" db="EMBL/GenBank/DDBJ databases">
        <title>Halalkalibacter sp. nov. isolated from Lonar Lake, India.</title>
        <authorList>
            <person name="Joshi A."/>
            <person name="Thite S."/>
            <person name="Lodha T."/>
        </authorList>
    </citation>
    <scope>NUCLEOTIDE SEQUENCE</scope>
    <source>
        <strain evidence="2">MEB205</strain>
    </source>
</reference>
<dbReference type="AlphaFoldDB" id="A0A9X2I3X4"/>
<dbReference type="EMBL" id="JAKRYL010000007">
    <property type="protein sequence ID" value="MCL7747158.1"/>
    <property type="molecule type" value="Genomic_DNA"/>
</dbReference>